<dbReference type="InterPro" id="IPR006311">
    <property type="entry name" value="TAT_signal"/>
</dbReference>
<evidence type="ECO:0000256" key="1">
    <source>
        <dbReference type="ARBA" id="ARBA00010062"/>
    </source>
</evidence>
<dbReference type="Pfam" id="PF13458">
    <property type="entry name" value="Peripla_BP_6"/>
    <property type="match status" value="1"/>
</dbReference>
<dbReference type="PANTHER" id="PTHR30483:SF6">
    <property type="entry name" value="PERIPLASMIC BINDING PROTEIN OF ABC TRANSPORTER FOR NATURAL AMINO ACIDS"/>
    <property type="match status" value="1"/>
</dbReference>
<evidence type="ECO:0000313" key="4">
    <source>
        <dbReference type="EMBL" id="MBB6083700.1"/>
    </source>
</evidence>
<dbReference type="InterPro" id="IPR051010">
    <property type="entry name" value="BCAA_transport"/>
</dbReference>
<gene>
    <name evidence="4" type="ORF">HNR28_001742</name>
</gene>
<comment type="similarity">
    <text evidence="1">Belongs to the leucine-binding protein family.</text>
</comment>
<evidence type="ECO:0000256" key="2">
    <source>
        <dbReference type="ARBA" id="ARBA00022729"/>
    </source>
</evidence>
<dbReference type="RefSeq" id="WP_151024903.1">
    <property type="nucleotide sequence ID" value="NZ_JACHIB010000009.1"/>
</dbReference>
<protein>
    <submittedName>
        <fullName evidence="4">ABC-type branched-subunit amino acid transport system substrate-binding protein</fullName>
    </submittedName>
</protein>
<name>A0A7W9TMY6_CASDE</name>
<evidence type="ECO:0000259" key="3">
    <source>
        <dbReference type="Pfam" id="PF13458"/>
    </source>
</evidence>
<feature type="domain" description="Leucine-binding protein" evidence="3">
    <location>
        <begin position="45"/>
        <end position="396"/>
    </location>
</feature>
<proteinExistence type="inferred from homology"/>
<comment type="caution">
    <text evidence="4">The sequence shown here is derived from an EMBL/GenBank/DDBJ whole genome shotgun (WGS) entry which is preliminary data.</text>
</comment>
<reference evidence="4 5" key="1">
    <citation type="submission" date="2020-08" db="EMBL/GenBank/DDBJ databases">
        <title>Genomic Encyclopedia of Type Strains, Phase IV (KMG-IV): sequencing the most valuable type-strain genomes for metagenomic binning, comparative biology and taxonomic classification.</title>
        <authorList>
            <person name="Goeker M."/>
        </authorList>
    </citation>
    <scope>NUCLEOTIDE SEQUENCE [LARGE SCALE GENOMIC DNA]</scope>
    <source>
        <strain evidence="4 5">DSM 12141</strain>
    </source>
</reference>
<dbReference type="InterPro" id="IPR028081">
    <property type="entry name" value="Leu-bd"/>
</dbReference>
<dbReference type="SUPFAM" id="SSF53822">
    <property type="entry name" value="Periplasmic binding protein-like I"/>
    <property type="match status" value="1"/>
</dbReference>
<organism evidence="4 5">
    <name type="scientific">Castellaniella defragrans</name>
    <name type="common">Alcaligenes defragrans</name>
    <dbReference type="NCBI Taxonomy" id="75697"/>
    <lineage>
        <taxon>Bacteria</taxon>
        <taxon>Pseudomonadati</taxon>
        <taxon>Pseudomonadota</taxon>
        <taxon>Betaproteobacteria</taxon>
        <taxon>Burkholderiales</taxon>
        <taxon>Alcaligenaceae</taxon>
        <taxon>Castellaniella</taxon>
    </lineage>
</organism>
<dbReference type="AlphaFoldDB" id="A0A7W9TMY6"/>
<keyword evidence="2" id="KW-0732">Signal</keyword>
<dbReference type="CDD" id="cd06346">
    <property type="entry name" value="PBP1_ABC_ligand_binding-like"/>
    <property type="match status" value="1"/>
</dbReference>
<sequence>MSDQAHSPSSRRHFLQSVGTAGGVMMLGGILPLRRALAAGAPPAINLGQVLPMTGSAAEFGPYYRDAVRLAVDQINTAAKEVFGGPLIAHHVTADSATLPTVGVQAARQMIDTQHTPVIINGWSSGVTVAVATSVTIPSGVLQIGNGTTSPLVSVLPADAKADLLFRTSASDAMQGVVAAQFVNGELDPAYKFKRVATIYINNPYGQGLSNAFAAAFKKRGGTVLAEVPHPEEVQPTYKSMLSQALKDKPDLLLIVSYPAHTIAICKESRDTFNFTRWQFTDGNASIDIIKEVGAKDMDGLYGTAPGEDTSTQSYRDFAKTYLSTYKYDHFPPFTTCSYDAGLVAGLAMAAVVAGGATDASKITGTMLRDELRKVANPPGEMIDGGSQERVTRMLQALKDKKKINYNGVAGPCDFDKNGDVITPVNIWKYAGGQIETVKMVAAKDIPAG</sequence>
<dbReference type="Gene3D" id="3.40.50.2300">
    <property type="match status" value="2"/>
</dbReference>
<evidence type="ECO:0000313" key="5">
    <source>
        <dbReference type="Proteomes" id="UP000541136"/>
    </source>
</evidence>
<dbReference type="PROSITE" id="PS51318">
    <property type="entry name" value="TAT"/>
    <property type="match status" value="1"/>
</dbReference>
<accession>A0A7W9TMY6</accession>
<dbReference type="PANTHER" id="PTHR30483">
    <property type="entry name" value="LEUCINE-SPECIFIC-BINDING PROTEIN"/>
    <property type="match status" value="1"/>
</dbReference>
<dbReference type="Proteomes" id="UP000541136">
    <property type="component" value="Unassembled WGS sequence"/>
</dbReference>
<dbReference type="EMBL" id="JACHIB010000009">
    <property type="protein sequence ID" value="MBB6083700.1"/>
    <property type="molecule type" value="Genomic_DNA"/>
</dbReference>
<dbReference type="InterPro" id="IPR028082">
    <property type="entry name" value="Peripla_BP_I"/>
</dbReference>